<keyword evidence="2" id="KW-1185">Reference proteome</keyword>
<comment type="caution">
    <text evidence="1">The sequence shown here is derived from an EMBL/GenBank/DDBJ whole genome shotgun (WGS) entry which is preliminary data.</text>
</comment>
<reference evidence="1" key="2">
    <citation type="submission" date="2023-06" db="EMBL/GenBank/DDBJ databases">
        <authorList>
            <consortium name="Lawrence Berkeley National Laboratory"/>
            <person name="Haridas S."/>
            <person name="Hensen N."/>
            <person name="Bonometti L."/>
            <person name="Westerberg I."/>
            <person name="Brannstrom I.O."/>
            <person name="Guillou S."/>
            <person name="Cros-Aarteil S."/>
            <person name="Calhoun S."/>
            <person name="Kuo A."/>
            <person name="Mondo S."/>
            <person name="Pangilinan J."/>
            <person name="Riley R."/>
            <person name="Labutti K."/>
            <person name="Andreopoulos B."/>
            <person name="Lipzen A."/>
            <person name="Chen C."/>
            <person name="Yanf M."/>
            <person name="Daum C."/>
            <person name="Ng V."/>
            <person name="Clum A."/>
            <person name="Steindorff A."/>
            <person name="Ohm R."/>
            <person name="Martin F."/>
            <person name="Silar P."/>
            <person name="Natvig D."/>
            <person name="Lalanne C."/>
            <person name="Gautier V."/>
            <person name="Ament-Velasquez S.L."/>
            <person name="Kruys A."/>
            <person name="Hutchinson M.I."/>
            <person name="Powell A.J."/>
            <person name="Barry K."/>
            <person name="Miller A.N."/>
            <person name="Grigoriev I.V."/>
            <person name="Debuchy R."/>
            <person name="Gladieux P."/>
            <person name="Thoren M.H."/>
            <person name="Johannesson H."/>
        </authorList>
    </citation>
    <scope>NUCLEOTIDE SEQUENCE</scope>
    <source>
        <strain evidence="1">CBS 168.71</strain>
    </source>
</reference>
<dbReference type="GeneID" id="87844261"/>
<evidence type="ECO:0000313" key="1">
    <source>
        <dbReference type="EMBL" id="KAK3299594.1"/>
    </source>
</evidence>
<reference evidence="1" key="1">
    <citation type="journal article" date="2023" name="Mol. Phylogenet. Evol.">
        <title>Genome-scale phylogeny and comparative genomics of the fungal order Sordariales.</title>
        <authorList>
            <person name="Hensen N."/>
            <person name="Bonometti L."/>
            <person name="Westerberg I."/>
            <person name="Brannstrom I.O."/>
            <person name="Guillou S."/>
            <person name="Cros-Aarteil S."/>
            <person name="Calhoun S."/>
            <person name="Haridas S."/>
            <person name="Kuo A."/>
            <person name="Mondo S."/>
            <person name="Pangilinan J."/>
            <person name="Riley R."/>
            <person name="LaButti K."/>
            <person name="Andreopoulos B."/>
            <person name="Lipzen A."/>
            <person name="Chen C."/>
            <person name="Yan M."/>
            <person name="Daum C."/>
            <person name="Ng V."/>
            <person name="Clum A."/>
            <person name="Steindorff A."/>
            <person name="Ohm R.A."/>
            <person name="Martin F."/>
            <person name="Silar P."/>
            <person name="Natvig D.O."/>
            <person name="Lalanne C."/>
            <person name="Gautier V."/>
            <person name="Ament-Velasquez S.L."/>
            <person name="Kruys A."/>
            <person name="Hutchinson M.I."/>
            <person name="Powell A.J."/>
            <person name="Barry K."/>
            <person name="Miller A.N."/>
            <person name="Grigoriev I.V."/>
            <person name="Debuchy R."/>
            <person name="Gladieux P."/>
            <person name="Hiltunen Thoren M."/>
            <person name="Johannesson H."/>
        </authorList>
    </citation>
    <scope>NUCLEOTIDE SEQUENCE</scope>
    <source>
        <strain evidence="1">CBS 168.71</strain>
    </source>
</reference>
<evidence type="ECO:0000313" key="2">
    <source>
        <dbReference type="Proteomes" id="UP001278766"/>
    </source>
</evidence>
<sequence length="318" mass="36716">MAGLYTILDKQHRDVLDRAVRNVLGTDLALETCAQIADGLPLARVACDRYRPTRYEDHPIADHTSLCPGAERAAWEFLSEFALSMLNFDDKLLQSYQSMTPSRRGFYCRLIELVTVAVHKIAVLLFKKRLRIHDKQPQNAAYTIKMVTSWQSKEDKNLKLRLHPPGRTMFAHLSYDAKRQYPNGTADMVGYWAENRIMGGVVVFDRSQVWANGYMPEPNVYLHSDRAGVTIRVWQLLGEQQEALVNFLLSIGTCPFPLYASERNLVRFDPDKATWNKVYRDIWEREPPRHVRGRGGGFMGCVQTELDYPRVREARPRW</sequence>
<name>A0AAE0HNR2_9PEZI</name>
<gene>
    <name evidence="1" type="ORF">B0H64DRAFT_455679</name>
</gene>
<protein>
    <submittedName>
        <fullName evidence="1">Uncharacterized protein</fullName>
    </submittedName>
</protein>
<dbReference type="EMBL" id="JAUEPN010000002">
    <property type="protein sequence ID" value="KAK3299594.1"/>
    <property type="molecule type" value="Genomic_DNA"/>
</dbReference>
<accession>A0AAE0HNR2</accession>
<proteinExistence type="predicted"/>
<dbReference type="RefSeq" id="XP_062663108.1">
    <property type="nucleotide sequence ID" value="XM_062807313.1"/>
</dbReference>
<dbReference type="AlphaFoldDB" id="A0AAE0HNR2"/>
<organism evidence="1 2">
    <name type="scientific">Chaetomium fimeti</name>
    <dbReference type="NCBI Taxonomy" id="1854472"/>
    <lineage>
        <taxon>Eukaryota</taxon>
        <taxon>Fungi</taxon>
        <taxon>Dikarya</taxon>
        <taxon>Ascomycota</taxon>
        <taxon>Pezizomycotina</taxon>
        <taxon>Sordariomycetes</taxon>
        <taxon>Sordariomycetidae</taxon>
        <taxon>Sordariales</taxon>
        <taxon>Chaetomiaceae</taxon>
        <taxon>Chaetomium</taxon>
    </lineage>
</organism>
<dbReference type="Proteomes" id="UP001278766">
    <property type="component" value="Unassembled WGS sequence"/>
</dbReference>